<dbReference type="Pfam" id="PF05099">
    <property type="entry name" value="TerB"/>
    <property type="match status" value="1"/>
</dbReference>
<dbReference type="InterPro" id="IPR001623">
    <property type="entry name" value="DnaJ_domain"/>
</dbReference>
<dbReference type="SMART" id="SM00271">
    <property type="entry name" value="DnaJ"/>
    <property type="match status" value="1"/>
</dbReference>
<dbReference type="RefSeq" id="WP_171329599.1">
    <property type="nucleotide sequence ID" value="NZ_WVRA01000002.1"/>
</dbReference>
<dbReference type="Pfam" id="PF00226">
    <property type="entry name" value="DnaJ"/>
    <property type="match status" value="1"/>
</dbReference>
<dbReference type="Proteomes" id="UP000597886">
    <property type="component" value="Unassembled WGS sequence"/>
</dbReference>
<sequence>MSIWTRISDALSALAQGESLAAVFEKLRTPPERSVAFTIAVIALGAKMAKADGQVTRDEVTAFRDVFQIAREDEEDAARVFNMARTDVAGYQDYARKIARMFAEDSTTLCDLMEGLFHIAMADGFYHPNENAFLEEVSKIFGQSDAQFKALRARFVPDAPKDPYTVLGVPQDMPLPDIHKVWRRLVRETHPDAMMARGVPEEAIRLAEKKMIDINRAWDEINGARA</sequence>
<dbReference type="CDD" id="cd07316">
    <property type="entry name" value="terB_like_DjlA"/>
    <property type="match status" value="1"/>
</dbReference>
<evidence type="ECO:0000313" key="3">
    <source>
        <dbReference type="Proteomes" id="UP000597886"/>
    </source>
</evidence>
<feature type="domain" description="J" evidence="1">
    <location>
        <begin position="162"/>
        <end position="226"/>
    </location>
</feature>
<dbReference type="PROSITE" id="PS50076">
    <property type="entry name" value="DNAJ_2"/>
    <property type="match status" value="1"/>
</dbReference>
<name>A0AA90Z1R0_9RHOB</name>
<dbReference type="SUPFAM" id="SSF158682">
    <property type="entry name" value="TerB-like"/>
    <property type="match status" value="1"/>
</dbReference>
<dbReference type="Gene3D" id="1.10.3680.10">
    <property type="entry name" value="TerB-like"/>
    <property type="match status" value="1"/>
</dbReference>
<dbReference type="Gene3D" id="1.10.287.110">
    <property type="entry name" value="DnaJ domain"/>
    <property type="match status" value="1"/>
</dbReference>
<protein>
    <submittedName>
        <fullName evidence="2">DnaJ domain-containing protein</fullName>
    </submittedName>
</protein>
<gene>
    <name evidence="2" type="ORF">GS634_08710</name>
</gene>
<evidence type="ECO:0000259" key="1">
    <source>
        <dbReference type="PROSITE" id="PS50076"/>
    </source>
</evidence>
<comment type="caution">
    <text evidence="2">The sequence shown here is derived from an EMBL/GenBank/DDBJ whole genome shotgun (WGS) entry which is preliminary data.</text>
</comment>
<accession>A0AA90Z1R0</accession>
<dbReference type="CDD" id="cd06257">
    <property type="entry name" value="DnaJ"/>
    <property type="match status" value="1"/>
</dbReference>
<dbReference type="EMBL" id="WVRA01000002">
    <property type="protein sequence ID" value="NOE18202.1"/>
    <property type="molecule type" value="Genomic_DNA"/>
</dbReference>
<dbReference type="InterPro" id="IPR029024">
    <property type="entry name" value="TerB-like"/>
</dbReference>
<dbReference type="InterPro" id="IPR036869">
    <property type="entry name" value="J_dom_sf"/>
</dbReference>
<evidence type="ECO:0000313" key="2">
    <source>
        <dbReference type="EMBL" id="NOE18202.1"/>
    </source>
</evidence>
<organism evidence="2 3">
    <name type="scientific">Ruegeria atlantica</name>
    <dbReference type="NCBI Taxonomy" id="81569"/>
    <lineage>
        <taxon>Bacteria</taxon>
        <taxon>Pseudomonadati</taxon>
        <taxon>Pseudomonadota</taxon>
        <taxon>Alphaproteobacteria</taxon>
        <taxon>Rhodobacterales</taxon>
        <taxon>Roseobacteraceae</taxon>
        <taxon>Ruegeria</taxon>
    </lineage>
</organism>
<proteinExistence type="predicted"/>
<dbReference type="AlphaFoldDB" id="A0AA90Z1R0"/>
<reference evidence="2" key="1">
    <citation type="submission" date="2019-12" db="EMBL/GenBank/DDBJ databases">
        <title>Ruegeria JWLKs population differentiation of coral mucus and skeleton niches.</title>
        <authorList>
            <person name="Luo D."/>
        </authorList>
    </citation>
    <scope>NUCLEOTIDE SEQUENCE</scope>
    <source>
        <strain evidence="2">HKCCD6181</strain>
    </source>
</reference>
<dbReference type="InterPro" id="IPR007791">
    <property type="entry name" value="DjlA_N"/>
</dbReference>
<dbReference type="SUPFAM" id="SSF46565">
    <property type="entry name" value="Chaperone J-domain"/>
    <property type="match status" value="1"/>
</dbReference>